<keyword evidence="1" id="KW-0732">Signal</keyword>
<dbReference type="EMBL" id="VBAL01000114">
    <property type="protein sequence ID" value="TMJ00515.1"/>
    <property type="molecule type" value="Genomic_DNA"/>
</dbReference>
<dbReference type="Gene3D" id="2.70.70.10">
    <property type="entry name" value="Glucose Permease (Domain IIA)"/>
    <property type="match status" value="1"/>
</dbReference>
<comment type="caution">
    <text evidence="3">The sequence shown here is derived from an EMBL/GenBank/DDBJ whole genome shotgun (WGS) entry which is preliminary data.</text>
</comment>
<evidence type="ECO:0000256" key="1">
    <source>
        <dbReference type="ARBA" id="ARBA00022729"/>
    </source>
</evidence>
<dbReference type="GO" id="GO:0004222">
    <property type="term" value="F:metalloendopeptidase activity"/>
    <property type="evidence" value="ECO:0007669"/>
    <property type="project" value="TreeGrafter"/>
</dbReference>
<dbReference type="Pfam" id="PF01551">
    <property type="entry name" value="Peptidase_M23"/>
    <property type="match status" value="1"/>
</dbReference>
<sequence length="286" mass="30600">MTWESSMRTGCVIALTFLVLAASVRAGPVVAVSVSPAVISQGGAVVVTVTGDLPDGTPQVRFAGRTWPLYRESNRWRTYLGTDPNTAAGSRAIVVELVDRDSIHVLARRIITVRRVAFPRRTLIFDPETLALLTPEKVAEEQAKVAAGLRVLEPAQLWSAAFRMPVAGTITSPYGVISIYQGASHGWHHGIDIAAPEGEIVRAANSGIVRLAEPLPLSGNTVIVDHGMGILTFYMHMSALDVTAGERVHTGDIVGRVGSTGLATGPHLHWGVRVNGVYVDPLLWAH</sequence>
<dbReference type="InterPro" id="IPR050570">
    <property type="entry name" value="Cell_wall_metabolism_enzyme"/>
</dbReference>
<organism evidence="3 4">
    <name type="scientific">Candidatus Segetimicrobium genomatis</name>
    <dbReference type="NCBI Taxonomy" id="2569760"/>
    <lineage>
        <taxon>Bacteria</taxon>
        <taxon>Bacillati</taxon>
        <taxon>Candidatus Sysuimicrobiota</taxon>
        <taxon>Candidatus Sysuimicrobiia</taxon>
        <taxon>Candidatus Sysuimicrobiales</taxon>
        <taxon>Candidatus Segetimicrobiaceae</taxon>
        <taxon>Candidatus Segetimicrobium</taxon>
    </lineage>
</organism>
<accession>A0A537KXN3</accession>
<dbReference type="AlphaFoldDB" id="A0A537KXN3"/>
<dbReference type="Proteomes" id="UP000319353">
    <property type="component" value="Unassembled WGS sequence"/>
</dbReference>
<name>A0A537KXN3_9BACT</name>
<dbReference type="PANTHER" id="PTHR21666:SF289">
    <property type="entry name" value="L-ALA--D-GLU ENDOPEPTIDASE"/>
    <property type="match status" value="1"/>
</dbReference>
<evidence type="ECO:0000313" key="4">
    <source>
        <dbReference type="Proteomes" id="UP000319353"/>
    </source>
</evidence>
<evidence type="ECO:0000313" key="3">
    <source>
        <dbReference type="EMBL" id="TMJ00515.1"/>
    </source>
</evidence>
<gene>
    <name evidence="3" type="ORF">E6H01_09460</name>
</gene>
<feature type="domain" description="M23ase beta-sheet core" evidence="2">
    <location>
        <begin position="188"/>
        <end position="281"/>
    </location>
</feature>
<reference evidence="3 4" key="1">
    <citation type="journal article" date="2019" name="Nat. Microbiol.">
        <title>Mediterranean grassland soil C-N compound turnover is dependent on rainfall and depth, and is mediated by genomically divergent microorganisms.</title>
        <authorList>
            <person name="Diamond S."/>
            <person name="Andeer P.F."/>
            <person name="Li Z."/>
            <person name="Crits-Christoph A."/>
            <person name="Burstein D."/>
            <person name="Anantharaman K."/>
            <person name="Lane K.R."/>
            <person name="Thomas B.C."/>
            <person name="Pan C."/>
            <person name="Northen T.R."/>
            <person name="Banfield J.F."/>
        </authorList>
    </citation>
    <scope>NUCLEOTIDE SEQUENCE [LARGE SCALE GENOMIC DNA]</scope>
    <source>
        <strain evidence="3">NP_4</strain>
    </source>
</reference>
<dbReference type="SUPFAM" id="SSF51261">
    <property type="entry name" value="Duplicated hybrid motif"/>
    <property type="match status" value="1"/>
</dbReference>
<dbReference type="CDD" id="cd12797">
    <property type="entry name" value="M23_peptidase"/>
    <property type="match status" value="1"/>
</dbReference>
<dbReference type="InterPro" id="IPR016047">
    <property type="entry name" value="M23ase_b-sheet_dom"/>
</dbReference>
<dbReference type="InterPro" id="IPR011055">
    <property type="entry name" value="Dup_hybrid_motif"/>
</dbReference>
<proteinExistence type="predicted"/>
<protein>
    <submittedName>
        <fullName evidence="3">M23 family metallopeptidase</fullName>
    </submittedName>
</protein>
<evidence type="ECO:0000259" key="2">
    <source>
        <dbReference type="Pfam" id="PF01551"/>
    </source>
</evidence>
<dbReference type="PANTHER" id="PTHR21666">
    <property type="entry name" value="PEPTIDASE-RELATED"/>
    <property type="match status" value="1"/>
</dbReference>